<evidence type="ECO:0000256" key="1">
    <source>
        <dbReference type="ARBA" id="ARBA00004651"/>
    </source>
</evidence>
<feature type="transmembrane region" description="Helical" evidence="6">
    <location>
        <begin position="131"/>
        <end position="155"/>
    </location>
</feature>
<evidence type="ECO:0000256" key="6">
    <source>
        <dbReference type="SAM" id="Phobius"/>
    </source>
</evidence>
<accession>A0A4V2SNE2</accession>
<feature type="transmembrane region" description="Helical" evidence="6">
    <location>
        <begin position="393"/>
        <end position="415"/>
    </location>
</feature>
<evidence type="ECO:0000256" key="2">
    <source>
        <dbReference type="ARBA" id="ARBA00022448"/>
    </source>
</evidence>
<evidence type="ECO:0000313" key="8">
    <source>
        <dbReference type="EMBL" id="TCP30896.1"/>
    </source>
</evidence>
<dbReference type="Proteomes" id="UP000295416">
    <property type="component" value="Unassembled WGS sequence"/>
</dbReference>
<dbReference type="GO" id="GO:0022857">
    <property type="term" value="F:transmembrane transporter activity"/>
    <property type="evidence" value="ECO:0007669"/>
    <property type="project" value="InterPro"/>
</dbReference>
<evidence type="ECO:0000259" key="7">
    <source>
        <dbReference type="PROSITE" id="PS50850"/>
    </source>
</evidence>
<dbReference type="InterPro" id="IPR011701">
    <property type="entry name" value="MFS"/>
</dbReference>
<feature type="transmembrane region" description="Helical" evidence="6">
    <location>
        <begin position="366"/>
        <end position="387"/>
    </location>
</feature>
<feature type="transmembrane region" description="Helical" evidence="6">
    <location>
        <begin position="98"/>
        <end position="119"/>
    </location>
</feature>
<keyword evidence="2" id="KW-0813">Transport</keyword>
<keyword evidence="3 6" id="KW-0812">Transmembrane</keyword>
<reference evidence="8 9" key="1">
    <citation type="submission" date="2019-03" db="EMBL/GenBank/DDBJ databases">
        <title>Genomic Encyclopedia of Type Strains, Phase IV (KMG-IV): sequencing the most valuable type-strain genomes for metagenomic binning, comparative biology and taxonomic classification.</title>
        <authorList>
            <person name="Goeker M."/>
        </authorList>
    </citation>
    <scope>NUCLEOTIDE SEQUENCE [LARGE SCALE GENOMIC DNA]</scope>
    <source>
        <strain evidence="8 9">DSM 19377</strain>
    </source>
</reference>
<comment type="subcellular location">
    <subcellularLocation>
        <location evidence="1">Cell membrane</location>
        <topology evidence="1">Multi-pass membrane protein</topology>
    </subcellularLocation>
</comment>
<organism evidence="8 9">
    <name type="scientific">Scopulibacillus darangshiensis</name>
    <dbReference type="NCBI Taxonomy" id="442528"/>
    <lineage>
        <taxon>Bacteria</taxon>
        <taxon>Bacillati</taxon>
        <taxon>Bacillota</taxon>
        <taxon>Bacilli</taxon>
        <taxon>Bacillales</taxon>
        <taxon>Sporolactobacillaceae</taxon>
        <taxon>Scopulibacillus</taxon>
    </lineage>
</organism>
<proteinExistence type="predicted"/>
<dbReference type="SUPFAM" id="SSF103473">
    <property type="entry name" value="MFS general substrate transporter"/>
    <property type="match status" value="1"/>
</dbReference>
<keyword evidence="5 6" id="KW-0472">Membrane</keyword>
<feature type="domain" description="Major facilitator superfamily (MFS) profile" evidence="7">
    <location>
        <begin position="7"/>
        <end position="419"/>
    </location>
</feature>
<feature type="transmembrane region" description="Helical" evidence="6">
    <location>
        <begin position="232"/>
        <end position="253"/>
    </location>
</feature>
<sequence length="436" mass="48034">MKYRWFILGLLFVVYFIQFIDRTVISLATEPIMKEFHFSASEWGMILSAFFWGVVPFSIIAGIASDKWGAKRILLAGATIWSLFTALTALSFNYISFLIARAIFGAGESPSASMGIRIATTWYSPKEYSTALGVAFSGVYIAPAIASPVVVWLIGEFGWRMPFYVMGILGIIWVLFWYKYFTDRPENNPFMGQKEKGWLLAEQDHILRKSKAGKKKSIKELLGLPRHIRGTILANLWSVFCVGYALYFLLTWLPGYFSIARGLSLKSMGFALVIPFLAAACGEAFGGRLSDKIYVKTGSKRFARAYWIVGCFFILAVCLSLTVIIDSTILAIMILAIGAFCLASSSVVCHTIVAETVPEQAGSQGGLLQLIKTIPGIIAPIITGYIVDSTGSFAAAFYLTALIIFSGVLATFIFLRPPEDASRKIVSKDVVEEAEL</sequence>
<feature type="transmembrane region" description="Helical" evidence="6">
    <location>
        <begin position="73"/>
        <end position="92"/>
    </location>
</feature>
<dbReference type="RefSeq" id="WP_132744161.1">
    <property type="nucleotide sequence ID" value="NZ_SLXK01000004.1"/>
</dbReference>
<feature type="transmembrane region" description="Helical" evidence="6">
    <location>
        <begin position="305"/>
        <end position="325"/>
    </location>
</feature>
<dbReference type="PANTHER" id="PTHR11662">
    <property type="entry name" value="SOLUTE CARRIER FAMILY 17"/>
    <property type="match status" value="1"/>
</dbReference>
<evidence type="ECO:0000256" key="5">
    <source>
        <dbReference type="ARBA" id="ARBA00023136"/>
    </source>
</evidence>
<evidence type="ECO:0000256" key="3">
    <source>
        <dbReference type="ARBA" id="ARBA00022692"/>
    </source>
</evidence>
<evidence type="ECO:0000313" key="9">
    <source>
        <dbReference type="Proteomes" id="UP000295416"/>
    </source>
</evidence>
<evidence type="ECO:0000256" key="4">
    <source>
        <dbReference type="ARBA" id="ARBA00022989"/>
    </source>
</evidence>
<dbReference type="Gene3D" id="1.20.1250.20">
    <property type="entry name" value="MFS general substrate transporter like domains"/>
    <property type="match status" value="2"/>
</dbReference>
<dbReference type="PANTHER" id="PTHR11662:SF399">
    <property type="entry name" value="FI19708P1-RELATED"/>
    <property type="match status" value="1"/>
</dbReference>
<dbReference type="EMBL" id="SLXK01000004">
    <property type="protein sequence ID" value="TCP30896.1"/>
    <property type="molecule type" value="Genomic_DNA"/>
</dbReference>
<feature type="transmembrane region" description="Helical" evidence="6">
    <location>
        <begin position="44"/>
        <end position="64"/>
    </location>
</feature>
<dbReference type="InterPro" id="IPR020846">
    <property type="entry name" value="MFS_dom"/>
</dbReference>
<dbReference type="OrthoDB" id="6360at2"/>
<dbReference type="CDD" id="cd17319">
    <property type="entry name" value="MFS_ExuT_GudP_like"/>
    <property type="match status" value="1"/>
</dbReference>
<dbReference type="Pfam" id="PF07690">
    <property type="entry name" value="MFS_1"/>
    <property type="match status" value="1"/>
</dbReference>
<protein>
    <submittedName>
        <fullName evidence="8">Sugar phosphate permease</fullName>
    </submittedName>
</protein>
<feature type="transmembrane region" description="Helical" evidence="6">
    <location>
        <begin position="331"/>
        <end position="354"/>
    </location>
</feature>
<dbReference type="InterPro" id="IPR050382">
    <property type="entry name" value="MFS_Na/Anion_cotransporter"/>
</dbReference>
<name>A0A4V2SNE2_9BACL</name>
<feature type="transmembrane region" description="Helical" evidence="6">
    <location>
        <begin position="265"/>
        <end position="285"/>
    </location>
</feature>
<dbReference type="InterPro" id="IPR036259">
    <property type="entry name" value="MFS_trans_sf"/>
</dbReference>
<keyword evidence="9" id="KW-1185">Reference proteome</keyword>
<dbReference type="AlphaFoldDB" id="A0A4V2SNE2"/>
<feature type="transmembrane region" description="Helical" evidence="6">
    <location>
        <begin position="161"/>
        <end position="181"/>
    </location>
</feature>
<comment type="caution">
    <text evidence="8">The sequence shown here is derived from an EMBL/GenBank/DDBJ whole genome shotgun (WGS) entry which is preliminary data.</text>
</comment>
<gene>
    <name evidence="8" type="ORF">EV207_10475</name>
</gene>
<keyword evidence="4 6" id="KW-1133">Transmembrane helix</keyword>
<dbReference type="GO" id="GO:0005886">
    <property type="term" value="C:plasma membrane"/>
    <property type="evidence" value="ECO:0007669"/>
    <property type="project" value="UniProtKB-SubCell"/>
</dbReference>
<dbReference type="PROSITE" id="PS50850">
    <property type="entry name" value="MFS"/>
    <property type="match status" value="1"/>
</dbReference>